<dbReference type="PANTHER" id="PTHR37816:SF1">
    <property type="entry name" value="TOXIN"/>
    <property type="match status" value="1"/>
</dbReference>
<dbReference type="RefSeq" id="WP_123234174.1">
    <property type="nucleotide sequence ID" value="NZ_RJSG01000002.1"/>
</dbReference>
<dbReference type="OrthoDB" id="3199600at2"/>
<dbReference type="SUPFAM" id="SSF52540">
    <property type="entry name" value="P-loop containing nucleoside triphosphate hydrolases"/>
    <property type="match status" value="1"/>
</dbReference>
<evidence type="ECO:0000313" key="1">
    <source>
        <dbReference type="EMBL" id="RNL79670.1"/>
    </source>
</evidence>
<reference evidence="1 2" key="1">
    <citation type="submission" date="2018-11" db="EMBL/GenBank/DDBJ databases">
        <authorList>
            <person name="Li F."/>
        </authorList>
    </citation>
    <scope>NUCLEOTIDE SEQUENCE [LARGE SCALE GENOMIC DNA]</scope>
    <source>
        <strain evidence="1 2">KIS18-7</strain>
    </source>
</reference>
<name>A0A3N0DVL7_9ACTN</name>
<dbReference type="InterPro" id="IPR052922">
    <property type="entry name" value="Cytidylate_Kinase-2"/>
</dbReference>
<gene>
    <name evidence="1" type="ORF">EFL95_11940</name>
</gene>
<sequence length="183" mass="21441">MLLGPDDDLGFRPQRILINGASGSGKTTLGRSLGGQLGLPYTEIDGLFHGEGWVPRESFLDDVRELVASRAWITDWQYSEARAMLLERCELIVWLDYPRSRTMSRAIRRTLRRRFRREELWNGNREGPLRHFFTDPEHIVRWAWSSYPKVAQRVDAVLRDRPELPVVRLRDDGDIARWRERLG</sequence>
<dbReference type="EMBL" id="RJSG01000002">
    <property type="protein sequence ID" value="RNL79670.1"/>
    <property type="molecule type" value="Genomic_DNA"/>
</dbReference>
<dbReference type="PANTHER" id="PTHR37816">
    <property type="entry name" value="YALI0E33011P"/>
    <property type="match status" value="1"/>
</dbReference>
<evidence type="ECO:0000313" key="2">
    <source>
        <dbReference type="Proteomes" id="UP000277094"/>
    </source>
</evidence>
<dbReference type="Proteomes" id="UP000277094">
    <property type="component" value="Unassembled WGS sequence"/>
</dbReference>
<dbReference type="AlphaFoldDB" id="A0A3N0DVL7"/>
<comment type="caution">
    <text evidence="1">The sequence shown here is derived from an EMBL/GenBank/DDBJ whole genome shotgun (WGS) entry which is preliminary data.</text>
</comment>
<dbReference type="Gene3D" id="3.40.50.300">
    <property type="entry name" value="P-loop containing nucleotide triphosphate hydrolases"/>
    <property type="match status" value="1"/>
</dbReference>
<protein>
    <submittedName>
        <fullName evidence="1">AAA family ATPase</fullName>
    </submittedName>
</protein>
<dbReference type="InterPro" id="IPR027417">
    <property type="entry name" value="P-loop_NTPase"/>
</dbReference>
<keyword evidence="2" id="KW-1185">Reference proteome</keyword>
<proteinExistence type="predicted"/>
<organism evidence="1 2">
    <name type="scientific">Nocardioides marmorisolisilvae</name>
    <dbReference type="NCBI Taxonomy" id="1542737"/>
    <lineage>
        <taxon>Bacteria</taxon>
        <taxon>Bacillati</taxon>
        <taxon>Actinomycetota</taxon>
        <taxon>Actinomycetes</taxon>
        <taxon>Propionibacteriales</taxon>
        <taxon>Nocardioidaceae</taxon>
        <taxon>Nocardioides</taxon>
    </lineage>
</organism>
<accession>A0A3N0DVL7</accession>